<proteinExistence type="predicted"/>
<keyword evidence="1" id="KW-1133">Transmembrane helix</keyword>
<evidence type="ECO:0000313" key="2">
    <source>
        <dbReference type="EMBL" id="OHA32249.1"/>
    </source>
</evidence>
<gene>
    <name evidence="2" type="ORF">A2928_01180</name>
</gene>
<sequence>MLKNIFKHSTYFIIALGLVVGASSLYAVWQGPTALPPNPNVAAPINVGDLEQTKAGKIKALDFCLTDGSRCLSVATNGPAPKMYILNDGVQTVNDVCINDVDIRDYCGDENGCTVRFYMNHKTVTNDEVRFYESAVYLEDPSFSSRNSATVYGNSMGYDVGYTFVLSDTNQEVVTAPRNSWASVLDYANSRCGGTGATYNDPYKVTLHTDSFIRTKIVFYDDGVNNVPPVVAGRNSP</sequence>
<name>A0A1G2NA55_9BACT</name>
<organism evidence="2 3">
    <name type="scientific">Candidatus Taylorbacteria bacterium RIFCSPLOWO2_01_FULL_45_15b</name>
    <dbReference type="NCBI Taxonomy" id="1802319"/>
    <lineage>
        <taxon>Bacteria</taxon>
        <taxon>Candidatus Tayloriibacteriota</taxon>
    </lineage>
</organism>
<dbReference type="AlphaFoldDB" id="A0A1G2NA55"/>
<dbReference type="Proteomes" id="UP000176221">
    <property type="component" value="Unassembled WGS sequence"/>
</dbReference>
<evidence type="ECO:0000313" key="3">
    <source>
        <dbReference type="Proteomes" id="UP000176221"/>
    </source>
</evidence>
<dbReference type="STRING" id="1802319.A2928_01180"/>
<reference evidence="2 3" key="1">
    <citation type="journal article" date="2016" name="Nat. Commun.">
        <title>Thousands of microbial genomes shed light on interconnected biogeochemical processes in an aquifer system.</title>
        <authorList>
            <person name="Anantharaman K."/>
            <person name="Brown C.T."/>
            <person name="Hug L.A."/>
            <person name="Sharon I."/>
            <person name="Castelle C.J."/>
            <person name="Probst A.J."/>
            <person name="Thomas B.C."/>
            <person name="Singh A."/>
            <person name="Wilkins M.J."/>
            <person name="Karaoz U."/>
            <person name="Brodie E.L."/>
            <person name="Williams K.H."/>
            <person name="Hubbard S.S."/>
            <person name="Banfield J.F."/>
        </authorList>
    </citation>
    <scope>NUCLEOTIDE SEQUENCE [LARGE SCALE GENOMIC DNA]</scope>
</reference>
<keyword evidence="1" id="KW-0812">Transmembrane</keyword>
<keyword evidence="1" id="KW-0472">Membrane</keyword>
<comment type="caution">
    <text evidence="2">The sequence shown here is derived from an EMBL/GenBank/DDBJ whole genome shotgun (WGS) entry which is preliminary data.</text>
</comment>
<protein>
    <submittedName>
        <fullName evidence="2">Uncharacterized protein</fullName>
    </submittedName>
</protein>
<feature type="transmembrane region" description="Helical" evidence="1">
    <location>
        <begin position="12"/>
        <end position="29"/>
    </location>
</feature>
<accession>A0A1G2NA55</accession>
<evidence type="ECO:0000256" key="1">
    <source>
        <dbReference type="SAM" id="Phobius"/>
    </source>
</evidence>
<dbReference type="EMBL" id="MHRX01000050">
    <property type="protein sequence ID" value="OHA32249.1"/>
    <property type="molecule type" value="Genomic_DNA"/>
</dbReference>